<evidence type="ECO:0000259" key="5">
    <source>
        <dbReference type="SMART" id="SM00092"/>
    </source>
</evidence>
<accession>A0ABM3W430</accession>
<keyword evidence="3" id="KW-0964">Secreted</keyword>
<dbReference type="RefSeq" id="XP_060031339.1">
    <property type="nucleotide sequence ID" value="XM_060175356.1"/>
</dbReference>
<evidence type="ECO:0000256" key="2">
    <source>
        <dbReference type="ARBA" id="ARBA00005600"/>
    </source>
</evidence>
<gene>
    <name evidence="7 8" type="primary">LOC103126924</name>
</gene>
<evidence type="ECO:0000256" key="3">
    <source>
        <dbReference type="ARBA" id="ARBA00022525"/>
    </source>
</evidence>
<dbReference type="Gene3D" id="3.10.130.10">
    <property type="entry name" value="Ribonuclease A-like domain"/>
    <property type="match status" value="1"/>
</dbReference>
<sequence length="199" mass="22421">MAPAGVGFHLLPLLLLGLWLAVASVSAKPRNMTSAQWFKTQHIQLRRQSCNAAMRAINKYTRHCKDRNSFLHEPFSSVATACQSPSVACKNGHKNCHQSPKRVPLTDCRHTSGKYPDCRYKEKQMDAYFIVACDPPEHGDSGKFKLVPVHLDKVFQVFSFLSSSSKNDLWMCVRERGQEHHPAVCGTKDRTQDLVLQAL</sequence>
<evidence type="ECO:0000313" key="6">
    <source>
        <dbReference type="Proteomes" id="UP001652624"/>
    </source>
</evidence>
<evidence type="ECO:0000313" key="8">
    <source>
        <dbReference type="RefSeq" id="XP_060031340.1"/>
    </source>
</evidence>
<proteinExistence type="inferred from homology"/>
<comment type="similarity">
    <text evidence="2">Belongs to the pancreatic ribonuclease family.</text>
</comment>
<dbReference type="GeneID" id="103126924"/>
<organism evidence="6 7">
    <name type="scientific">Erinaceus europaeus</name>
    <name type="common">Western European hedgehog</name>
    <dbReference type="NCBI Taxonomy" id="9365"/>
    <lineage>
        <taxon>Eukaryota</taxon>
        <taxon>Metazoa</taxon>
        <taxon>Chordata</taxon>
        <taxon>Craniata</taxon>
        <taxon>Vertebrata</taxon>
        <taxon>Euteleostomi</taxon>
        <taxon>Mammalia</taxon>
        <taxon>Eutheria</taxon>
        <taxon>Laurasiatheria</taxon>
        <taxon>Eulipotyphla</taxon>
        <taxon>Erinaceidae</taxon>
        <taxon>Erinaceinae</taxon>
        <taxon>Erinaceus</taxon>
    </lineage>
</organism>
<dbReference type="PANTHER" id="PTHR11437">
    <property type="entry name" value="RIBONUCLEASE"/>
    <property type="match status" value="1"/>
</dbReference>
<evidence type="ECO:0000256" key="4">
    <source>
        <dbReference type="SAM" id="SignalP"/>
    </source>
</evidence>
<dbReference type="RefSeq" id="XP_060031340.1">
    <property type="nucleotide sequence ID" value="XM_060175357.1"/>
</dbReference>
<comment type="subcellular location">
    <subcellularLocation>
        <location evidence="1">Secreted</location>
    </subcellularLocation>
</comment>
<dbReference type="InterPro" id="IPR001427">
    <property type="entry name" value="RNaseA"/>
</dbReference>
<feature type="signal peptide" evidence="4">
    <location>
        <begin position="1"/>
        <end position="27"/>
    </location>
</feature>
<dbReference type="SUPFAM" id="SSF54076">
    <property type="entry name" value="RNase A-like"/>
    <property type="match status" value="1"/>
</dbReference>
<protein>
    <submittedName>
        <fullName evidence="7 8">Ribonuclease 7-like isoform X1</fullName>
    </submittedName>
</protein>
<dbReference type="Proteomes" id="UP001652624">
    <property type="component" value="Chromosome 16"/>
</dbReference>
<feature type="domain" description="Ribonuclease A-domain" evidence="5">
    <location>
        <begin position="31"/>
        <end position="155"/>
    </location>
</feature>
<dbReference type="InterPro" id="IPR036816">
    <property type="entry name" value="RNaseA-like_dom_sf"/>
</dbReference>
<evidence type="ECO:0000256" key="1">
    <source>
        <dbReference type="ARBA" id="ARBA00004613"/>
    </source>
</evidence>
<feature type="chain" id="PRO_5045025458" evidence="4">
    <location>
        <begin position="28"/>
        <end position="199"/>
    </location>
</feature>
<dbReference type="PRINTS" id="PR00794">
    <property type="entry name" value="RIBONUCLEASE"/>
</dbReference>
<dbReference type="SMART" id="SM00092">
    <property type="entry name" value="RNAse_Pc"/>
    <property type="match status" value="1"/>
</dbReference>
<name>A0ABM3W430_ERIEU</name>
<keyword evidence="4" id="KW-0732">Signal</keyword>
<dbReference type="PANTHER" id="PTHR11437:SF31">
    <property type="entry name" value="RIBONUCLEASE 7"/>
    <property type="match status" value="1"/>
</dbReference>
<dbReference type="CDD" id="cd06265">
    <property type="entry name" value="RNase_A_canonical"/>
    <property type="match status" value="1"/>
</dbReference>
<dbReference type="Pfam" id="PF00074">
    <property type="entry name" value="RnaseA"/>
    <property type="match status" value="1"/>
</dbReference>
<evidence type="ECO:0000313" key="7">
    <source>
        <dbReference type="RefSeq" id="XP_060031339.1"/>
    </source>
</evidence>
<dbReference type="InterPro" id="IPR023412">
    <property type="entry name" value="RNaseA_domain"/>
</dbReference>
<keyword evidence="6" id="KW-1185">Reference proteome</keyword>
<reference evidence="7 8" key="1">
    <citation type="submission" date="2025-05" db="UniProtKB">
        <authorList>
            <consortium name="RefSeq"/>
        </authorList>
    </citation>
    <scope>IDENTIFICATION</scope>
</reference>